<reference evidence="11" key="1">
    <citation type="journal article" date="2015" name="BMC Genomics">
        <title>Genomic and transcriptomic analysis of the endophytic fungus Pestalotiopsis fici reveals its lifestyle and high potential for synthesis of natural products.</title>
        <authorList>
            <person name="Wang X."/>
            <person name="Zhang X."/>
            <person name="Liu L."/>
            <person name="Xiang M."/>
            <person name="Wang W."/>
            <person name="Sun X."/>
            <person name="Che Y."/>
            <person name="Guo L."/>
            <person name="Liu G."/>
            <person name="Guo L."/>
            <person name="Wang C."/>
            <person name="Yin W.B."/>
            <person name="Stadler M."/>
            <person name="Zhang X."/>
            <person name="Liu X."/>
        </authorList>
    </citation>
    <scope>NUCLEOTIDE SEQUENCE [LARGE SCALE GENOMIC DNA]</scope>
    <source>
        <strain evidence="11">W106-1 / CGMCC3.15140</strain>
    </source>
</reference>
<accession>W3WL17</accession>
<feature type="signal peptide" evidence="8">
    <location>
        <begin position="1"/>
        <end position="20"/>
    </location>
</feature>
<evidence type="ECO:0000256" key="5">
    <source>
        <dbReference type="ARBA" id="ARBA00023002"/>
    </source>
</evidence>
<evidence type="ECO:0000256" key="7">
    <source>
        <dbReference type="ARBA" id="ARBA00025795"/>
    </source>
</evidence>
<dbReference type="EMBL" id="KI912121">
    <property type="protein sequence ID" value="ETS73506.1"/>
    <property type="molecule type" value="Genomic_DNA"/>
</dbReference>
<keyword evidence="4" id="KW-0479">Metal-binding</keyword>
<dbReference type="Gene3D" id="1.10.489.10">
    <property type="entry name" value="Chloroperoxidase-like"/>
    <property type="match status" value="1"/>
</dbReference>
<dbReference type="KEGG" id="pfy:PFICI_14452"/>
<proteinExistence type="inferred from homology"/>
<dbReference type="Pfam" id="PF01328">
    <property type="entry name" value="Peroxidase_2"/>
    <property type="match status" value="1"/>
</dbReference>
<evidence type="ECO:0000313" key="10">
    <source>
        <dbReference type="EMBL" id="ETS73506.1"/>
    </source>
</evidence>
<evidence type="ECO:0000256" key="2">
    <source>
        <dbReference type="ARBA" id="ARBA00022559"/>
    </source>
</evidence>
<dbReference type="eggNOG" id="ENOG502S6CG">
    <property type="taxonomic scope" value="Eukaryota"/>
</dbReference>
<dbReference type="InterPro" id="IPR036851">
    <property type="entry name" value="Chloroperoxidase-like_sf"/>
</dbReference>
<feature type="domain" description="Heme haloperoxidase family profile" evidence="9">
    <location>
        <begin position="72"/>
        <end position="321"/>
    </location>
</feature>
<dbReference type="Proteomes" id="UP000030651">
    <property type="component" value="Unassembled WGS sequence"/>
</dbReference>
<dbReference type="RefSeq" id="XP_007841224.1">
    <property type="nucleotide sequence ID" value="XM_007843033.1"/>
</dbReference>
<keyword evidence="2" id="KW-0575">Peroxidase</keyword>
<dbReference type="PANTHER" id="PTHR33577:SF16">
    <property type="entry name" value="HEME HALOPEROXIDASE FAMILY PROFILE DOMAIN-CONTAINING PROTEIN"/>
    <property type="match status" value="1"/>
</dbReference>
<evidence type="ECO:0000256" key="4">
    <source>
        <dbReference type="ARBA" id="ARBA00022723"/>
    </source>
</evidence>
<dbReference type="GO" id="GO:0004601">
    <property type="term" value="F:peroxidase activity"/>
    <property type="evidence" value="ECO:0007669"/>
    <property type="project" value="UniProtKB-KW"/>
</dbReference>
<organism evidence="10 11">
    <name type="scientific">Pestalotiopsis fici (strain W106-1 / CGMCC3.15140)</name>
    <dbReference type="NCBI Taxonomy" id="1229662"/>
    <lineage>
        <taxon>Eukaryota</taxon>
        <taxon>Fungi</taxon>
        <taxon>Dikarya</taxon>
        <taxon>Ascomycota</taxon>
        <taxon>Pezizomycotina</taxon>
        <taxon>Sordariomycetes</taxon>
        <taxon>Xylariomycetidae</taxon>
        <taxon>Amphisphaeriales</taxon>
        <taxon>Sporocadaceae</taxon>
        <taxon>Pestalotiopsis</taxon>
    </lineage>
</organism>
<evidence type="ECO:0000256" key="8">
    <source>
        <dbReference type="SAM" id="SignalP"/>
    </source>
</evidence>
<dbReference type="SUPFAM" id="SSF47571">
    <property type="entry name" value="Cloroperoxidase"/>
    <property type="match status" value="1"/>
</dbReference>
<sequence>MKSFGVCAALLAPFSGLVHSFPTAENFAKLAQRGMLSDASEITPQDLHEGLLKLKNKRLLFDPLTTPIDVTGDHAFQAPDFDGGDQRGPCPGLNALANHNYIPRDGVVGFLDLIDAGNTIYGMGIDLITVLAIMGTAGVGDPLSLNPGFSIGGETSKVSNILGNLGGLLGTPRGLEGSHNWIEADSSGTRDDLYVTGNAWTMNMTLFRDIYDNIDGALTMEDIGDRAAARFDESVGINPYFYYGPYTGMIARNAGYAFVGRVLSNHSTEFPLGGNMTKEVFASFFGVYEEDGELTYKEGWEQIPENWYRTAVDYGLVSLNLDLVSWIMKHPVLASVGGNLGTTNSFAGLNLEDVTGGLLNATSLLEGNNLFCFALEVVKTFAPNSLSSLFATLTTPLELINNAILDPLLDLSCPTWDDLSVNGTDFLSYVTDKFPGASKGNFAL</sequence>
<dbReference type="PANTHER" id="PTHR33577">
    <property type="entry name" value="STERIGMATOCYSTIN BIOSYNTHESIS PEROXIDASE STCC-RELATED"/>
    <property type="match status" value="1"/>
</dbReference>
<dbReference type="PROSITE" id="PS51405">
    <property type="entry name" value="HEME_HALOPEROXIDASE"/>
    <property type="match status" value="1"/>
</dbReference>
<dbReference type="InterPro" id="IPR000028">
    <property type="entry name" value="Chloroperoxidase"/>
</dbReference>
<keyword evidence="11" id="KW-1185">Reference proteome</keyword>
<comment type="cofactor">
    <cofactor evidence="1">
        <name>heme b</name>
        <dbReference type="ChEBI" id="CHEBI:60344"/>
    </cofactor>
</comment>
<dbReference type="AlphaFoldDB" id="W3WL17"/>
<evidence type="ECO:0000256" key="1">
    <source>
        <dbReference type="ARBA" id="ARBA00001970"/>
    </source>
</evidence>
<evidence type="ECO:0000256" key="6">
    <source>
        <dbReference type="ARBA" id="ARBA00023004"/>
    </source>
</evidence>
<gene>
    <name evidence="10" type="ORF">PFICI_14452</name>
</gene>
<keyword evidence="3" id="KW-0349">Heme</keyword>
<dbReference type="HOGENOM" id="CLU_029871_3_1_1"/>
<evidence type="ECO:0000256" key="3">
    <source>
        <dbReference type="ARBA" id="ARBA00022617"/>
    </source>
</evidence>
<name>W3WL17_PESFW</name>
<keyword evidence="8" id="KW-0732">Signal</keyword>
<dbReference type="InParanoid" id="W3WL17"/>
<feature type="chain" id="PRO_5004833644" description="Heme haloperoxidase family profile domain-containing protein" evidence="8">
    <location>
        <begin position="21"/>
        <end position="444"/>
    </location>
</feature>
<protein>
    <recommendedName>
        <fullName evidence="9">Heme haloperoxidase family profile domain-containing protein</fullName>
    </recommendedName>
</protein>
<dbReference type="GeneID" id="19279465"/>
<keyword evidence="5" id="KW-0560">Oxidoreductase</keyword>
<dbReference type="GO" id="GO:0046872">
    <property type="term" value="F:metal ion binding"/>
    <property type="evidence" value="ECO:0007669"/>
    <property type="project" value="UniProtKB-KW"/>
</dbReference>
<dbReference type="OrthoDB" id="407298at2759"/>
<evidence type="ECO:0000313" key="11">
    <source>
        <dbReference type="Proteomes" id="UP000030651"/>
    </source>
</evidence>
<comment type="similarity">
    <text evidence="7">Belongs to the chloroperoxidase family.</text>
</comment>
<keyword evidence="6" id="KW-0408">Iron</keyword>
<evidence type="ECO:0000259" key="9">
    <source>
        <dbReference type="PROSITE" id="PS51405"/>
    </source>
</evidence>